<proteinExistence type="predicted"/>
<evidence type="ECO:0000256" key="1">
    <source>
        <dbReference type="SAM" id="Phobius"/>
    </source>
</evidence>
<feature type="transmembrane region" description="Helical" evidence="1">
    <location>
        <begin position="144"/>
        <end position="161"/>
    </location>
</feature>
<sequence>MPSNDLDRVQEDRDFLIKQSEMLQSVIKRMADNSLEAKKFGLTVWAAIIGFGFQNRNPILFILAFVSFTLFGLLDIYYLYMEREFRKNFNRLVRIIGGYASNEDYQWVEQMKIKQRNFLIPDFSPDFFRQISSKDSVLKSWANLPYLITFLITIVLMYVPLPSK</sequence>
<accession>A0ABX1P5E2</accession>
<name>A0ABX1P5E2_9CYAN</name>
<gene>
    <name evidence="2" type="ORF">DP116_08965</name>
</gene>
<reference evidence="2 3" key="1">
    <citation type="submission" date="2018-06" db="EMBL/GenBank/DDBJ databases">
        <title>Comparative genomics of Brasilonema spp. strains.</title>
        <authorList>
            <person name="Alvarenga D.O."/>
            <person name="Fiore M.F."/>
            <person name="Varani A.M."/>
        </authorList>
    </citation>
    <scope>NUCLEOTIDE SEQUENCE [LARGE SCALE GENOMIC DNA]</scope>
    <source>
        <strain evidence="2 3">SPC951</strain>
    </source>
</reference>
<protein>
    <submittedName>
        <fullName evidence="2">Uncharacterized protein</fullName>
    </submittedName>
</protein>
<keyword evidence="1" id="KW-0472">Membrane</keyword>
<keyword evidence="1" id="KW-0812">Transmembrane</keyword>
<evidence type="ECO:0000313" key="3">
    <source>
        <dbReference type="Proteomes" id="UP000718564"/>
    </source>
</evidence>
<comment type="caution">
    <text evidence="2">The sequence shown here is derived from an EMBL/GenBank/DDBJ whole genome shotgun (WGS) entry which is preliminary data.</text>
</comment>
<dbReference type="EMBL" id="QMEB01000050">
    <property type="protein sequence ID" value="NMG19585.1"/>
    <property type="molecule type" value="Genomic_DNA"/>
</dbReference>
<keyword evidence="1" id="KW-1133">Transmembrane helix</keyword>
<feature type="transmembrane region" description="Helical" evidence="1">
    <location>
        <begin position="59"/>
        <end position="80"/>
    </location>
</feature>
<keyword evidence="3" id="KW-1185">Reference proteome</keyword>
<dbReference type="RefSeq" id="WP_169154856.1">
    <property type="nucleotide sequence ID" value="NZ_CAWPJE010000009.1"/>
</dbReference>
<dbReference type="Proteomes" id="UP000718564">
    <property type="component" value="Unassembled WGS sequence"/>
</dbReference>
<evidence type="ECO:0000313" key="2">
    <source>
        <dbReference type="EMBL" id="NMG19585.1"/>
    </source>
</evidence>
<organism evidence="2 3">
    <name type="scientific">Brasilonema bromeliae SPC951</name>
    <dbReference type="NCBI Taxonomy" id="385972"/>
    <lineage>
        <taxon>Bacteria</taxon>
        <taxon>Bacillati</taxon>
        <taxon>Cyanobacteriota</taxon>
        <taxon>Cyanophyceae</taxon>
        <taxon>Nostocales</taxon>
        <taxon>Scytonemataceae</taxon>
        <taxon>Brasilonema</taxon>
        <taxon>Bromeliae group (in: Brasilonema)</taxon>
    </lineage>
</organism>